<evidence type="ECO:0000313" key="2">
    <source>
        <dbReference type="EMBL" id="DAE00030.1"/>
    </source>
</evidence>
<protein>
    <submittedName>
        <fullName evidence="2">Uncharacterized protein</fullName>
    </submittedName>
</protein>
<keyword evidence="1" id="KW-0812">Transmembrane</keyword>
<evidence type="ECO:0000256" key="1">
    <source>
        <dbReference type="SAM" id="Phobius"/>
    </source>
</evidence>
<feature type="transmembrane region" description="Helical" evidence="1">
    <location>
        <begin position="6"/>
        <end position="31"/>
    </location>
</feature>
<organism evidence="2">
    <name type="scientific">Siphoviridae sp. ctiMP24</name>
    <dbReference type="NCBI Taxonomy" id="2825621"/>
    <lineage>
        <taxon>Viruses</taxon>
        <taxon>Duplodnaviria</taxon>
        <taxon>Heunggongvirae</taxon>
        <taxon>Uroviricota</taxon>
        <taxon>Caudoviricetes</taxon>
    </lineage>
</organism>
<dbReference type="EMBL" id="BK015297">
    <property type="protein sequence ID" value="DAE00030.1"/>
    <property type="molecule type" value="Genomic_DNA"/>
</dbReference>
<name>A0A8S5NZ01_9CAUD</name>
<reference evidence="2" key="1">
    <citation type="journal article" date="2021" name="Proc. Natl. Acad. Sci. U.S.A.">
        <title>A Catalog of Tens of Thousands of Viruses from Human Metagenomes Reveals Hidden Associations with Chronic Diseases.</title>
        <authorList>
            <person name="Tisza M.J."/>
            <person name="Buck C.B."/>
        </authorList>
    </citation>
    <scope>NUCLEOTIDE SEQUENCE</scope>
    <source>
        <strain evidence="2">CtiMP24</strain>
    </source>
</reference>
<accession>A0A8S5NZ01</accession>
<keyword evidence="1" id="KW-0472">Membrane</keyword>
<sequence length="98" mass="11331">MEKSEVISIILRWLIPFVCCGFITWLSGYYGKNKAMQEGLRSLLRAEIIRAYEKYTERGYCPIYAREPLTKVYEAYHAMGGNGTGTDFYKKTIALPFE</sequence>
<proteinExistence type="predicted"/>
<keyword evidence="1" id="KW-1133">Transmembrane helix</keyword>